<keyword evidence="2" id="KW-1185">Reference proteome</keyword>
<accession>A0ACC1MH11</accession>
<name>A0ACC1MH11_9APHY</name>
<sequence>MKNNQMAIHTNGTCTTSNSIVQTGSLGATDCHKGSGCTVQEKKPNSFGEAFAESGGGVWATQFDVTGVFIWFWNREDVPADLTNNASSIDISSWGTPSAAYPVTPDCNMTQYFAPQQLVLDIALCGDWAGVQSIYSSSCPGSCDVTGPGSPAYDNAWFEINYVRVYTNNPIPAASTSSAGPTDTAVTTITSTADNGSPTDSGTRTGQNDTNAAMALGAASVRAVGAVLLSAVAGRRACGRW</sequence>
<evidence type="ECO:0000313" key="1">
    <source>
        <dbReference type="EMBL" id="KAJ2966305.1"/>
    </source>
</evidence>
<gene>
    <name evidence="1" type="ORF">NUW54_g13848</name>
</gene>
<protein>
    <submittedName>
        <fullName evidence="1">Uncharacterized protein</fullName>
    </submittedName>
</protein>
<dbReference type="EMBL" id="JANSHE010006701">
    <property type="protein sequence ID" value="KAJ2966305.1"/>
    <property type="molecule type" value="Genomic_DNA"/>
</dbReference>
<organism evidence="1 2">
    <name type="scientific">Trametes sanguinea</name>
    <dbReference type="NCBI Taxonomy" id="158606"/>
    <lineage>
        <taxon>Eukaryota</taxon>
        <taxon>Fungi</taxon>
        <taxon>Dikarya</taxon>
        <taxon>Basidiomycota</taxon>
        <taxon>Agaricomycotina</taxon>
        <taxon>Agaricomycetes</taxon>
        <taxon>Polyporales</taxon>
        <taxon>Polyporaceae</taxon>
        <taxon>Trametes</taxon>
    </lineage>
</organism>
<proteinExistence type="predicted"/>
<evidence type="ECO:0000313" key="2">
    <source>
        <dbReference type="Proteomes" id="UP001144978"/>
    </source>
</evidence>
<comment type="caution">
    <text evidence="1">The sequence shown here is derived from an EMBL/GenBank/DDBJ whole genome shotgun (WGS) entry which is preliminary data.</text>
</comment>
<reference evidence="1" key="1">
    <citation type="submission" date="2022-08" db="EMBL/GenBank/DDBJ databases">
        <title>Genome Sequence of Pycnoporus sanguineus.</title>
        <authorList>
            <person name="Buettner E."/>
        </authorList>
    </citation>
    <scope>NUCLEOTIDE SEQUENCE</scope>
    <source>
        <strain evidence="1">CG-C14</strain>
    </source>
</reference>
<dbReference type="Proteomes" id="UP001144978">
    <property type="component" value="Unassembled WGS sequence"/>
</dbReference>